<protein>
    <submittedName>
        <fullName evidence="1">Uncharacterized protein</fullName>
    </submittedName>
</protein>
<evidence type="ECO:0000313" key="1">
    <source>
        <dbReference type="EMBL" id="RUL59288.1"/>
    </source>
</evidence>
<keyword evidence="2" id="KW-1185">Reference proteome</keyword>
<gene>
    <name evidence="1" type="ORF">EHV08_05640</name>
</gene>
<sequence>MKRIIIILTAIIAMACTTKTKTNVGENRKDEGAGKDIYVLGYVQDTTFIDENAEFPEGRIYKSVYWKNGIAKNISDEIGTPDGYDMFTVWDMVAINGKLVYLGVAYNKLKNESTFFIWKDGRFRELDGGSEVNTPKLVDIGGDVAVVGCTEKAGSQRYIISIPVMWDNNGKKKTLDMEGYSNCDLHSAFAHNGDVYACGRVYNDDNTKGVGAIWKNGKLTTYTAPGGRVTMYGFTTIGVSGNDIYTTMVCNSDSPNTSDLTLWKNGKPVETLVRGGDLPIAHCIAINGNDVYVGGSENKRVEGKDIETESLARIWKNGKEMKIDQGKGLGYVSSIVVDEGNVYACGNIDFGGVLWTNGKHMDLPGANGMDCAKKVIIVPKKQ</sequence>
<comment type="caution">
    <text evidence="1">The sequence shown here is derived from an EMBL/GenBank/DDBJ whole genome shotgun (WGS) entry which is preliminary data.</text>
</comment>
<dbReference type="OrthoDB" id="1002911at2"/>
<dbReference type="SUPFAM" id="SSF63825">
    <property type="entry name" value="YWTD domain"/>
    <property type="match status" value="1"/>
</dbReference>
<dbReference type="PROSITE" id="PS51257">
    <property type="entry name" value="PROKAR_LIPOPROTEIN"/>
    <property type="match status" value="1"/>
</dbReference>
<dbReference type="Proteomes" id="UP000278983">
    <property type="component" value="Unassembled WGS sequence"/>
</dbReference>
<accession>A0A3S0RAI6</accession>
<dbReference type="AlphaFoldDB" id="A0A3S0RAI6"/>
<proteinExistence type="predicted"/>
<dbReference type="EMBL" id="RYYU01000001">
    <property type="protein sequence ID" value="RUL59288.1"/>
    <property type="molecule type" value="Genomic_DNA"/>
</dbReference>
<organism evidence="1 2">
    <name type="scientific">Prevotella koreensis</name>
    <dbReference type="NCBI Taxonomy" id="2490854"/>
    <lineage>
        <taxon>Bacteria</taxon>
        <taxon>Pseudomonadati</taxon>
        <taxon>Bacteroidota</taxon>
        <taxon>Bacteroidia</taxon>
        <taxon>Bacteroidales</taxon>
        <taxon>Prevotellaceae</taxon>
        <taxon>Prevotella</taxon>
    </lineage>
</organism>
<reference evidence="1 2" key="1">
    <citation type="submission" date="2018-12" db="EMBL/GenBank/DDBJ databases">
        <title>Genome sequencing of Prevotella sp. KCOM 3155 (= JS262).</title>
        <authorList>
            <person name="Kook J.-K."/>
            <person name="Park S.-N."/>
            <person name="Lim Y.K."/>
        </authorList>
    </citation>
    <scope>NUCLEOTIDE SEQUENCE [LARGE SCALE GENOMIC DNA]</scope>
    <source>
        <strain evidence="1 2">KCOM 3155</strain>
    </source>
</reference>
<dbReference type="RefSeq" id="WP_126678449.1">
    <property type="nucleotide sequence ID" value="NZ_RYYU01000001.1"/>
</dbReference>
<evidence type="ECO:0000313" key="2">
    <source>
        <dbReference type="Proteomes" id="UP000278983"/>
    </source>
</evidence>
<name>A0A3S0RAI6_9BACT</name>